<accession>A0ABY1SE81</accession>
<dbReference type="EMBL" id="FZNV01000001">
    <property type="protein sequence ID" value="SNR30716.1"/>
    <property type="molecule type" value="Genomic_DNA"/>
</dbReference>
<dbReference type="GO" id="GO:0005524">
    <property type="term" value="F:ATP binding"/>
    <property type="evidence" value="ECO:0007669"/>
    <property type="project" value="UniProtKB-KW"/>
</dbReference>
<dbReference type="Gene3D" id="3.40.50.300">
    <property type="entry name" value="P-loop containing nucleotide triphosphate hydrolases"/>
    <property type="match status" value="2"/>
</dbReference>
<dbReference type="SUPFAM" id="SSF52540">
    <property type="entry name" value="P-loop containing nucleoside triphosphate hydrolases"/>
    <property type="match status" value="2"/>
</dbReference>
<dbReference type="InterPro" id="IPR027417">
    <property type="entry name" value="P-loop_NTPase"/>
</dbReference>
<sequence>MNHWVIYINNNSNKKDFFKLFNKGSLPKELREFQGKTGCIYSSFTLEKLIDEEDRHDRKIISTQSQSLETMSSGEQKKALLHYLLQQKPDYIILDNPFDNLDIGFQKELQHILLKNSISIAFVQIASRTADTLSFMNKFGKLEGSLFSEITSPEALRTSTRNTFSTDRIPKPLKIPVPCNNALVKFKDVTINYGNRPILKNINWTINPGDFWQLTGPNGSGKSTLLSMITGDNPKAYGQDIYLFGTKKGSGESVWDIKEKIGYYSPAMTNKFSGRHTIEYMLISGLTDSVGLYTIPTESQKRVVREWLYLLDLFEEKDIHFNKLSTGKQRLVMTARAMVKHPPLLILDEPTAGMDDVSATLLVELVNKIAEETTTAIIFVSHRKEPFLEPKDIFSLSYSNDGSKGLISKT</sequence>
<gene>
    <name evidence="5" type="ORF">SAMN04488009_1104</name>
</gene>
<keyword evidence="1" id="KW-0813">Transport</keyword>
<evidence type="ECO:0000256" key="3">
    <source>
        <dbReference type="ARBA" id="ARBA00022840"/>
    </source>
</evidence>
<dbReference type="SMART" id="SM00382">
    <property type="entry name" value="AAA"/>
    <property type="match status" value="1"/>
</dbReference>
<dbReference type="PANTHER" id="PTHR43553:SF3">
    <property type="entry name" value="ABC TRANSPORTER ATP-BINDING PROTEIN MODF"/>
    <property type="match status" value="1"/>
</dbReference>
<dbReference type="Pfam" id="PF00005">
    <property type="entry name" value="ABC_tran"/>
    <property type="match status" value="1"/>
</dbReference>
<evidence type="ECO:0000313" key="5">
    <source>
        <dbReference type="EMBL" id="SNR30716.1"/>
    </source>
</evidence>
<feature type="domain" description="ABC transporter" evidence="4">
    <location>
        <begin position="184"/>
        <end position="410"/>
    </location>
</feature>
<dbReference type="InterPro" id="IPR050095">
    <property type="entry name" value="ECF_ABC_transporter_ATP-bd"/>
</dbReference>
<dbReference type="Proteomes" id="UP000198337">
    <property type="component" value="Unassembled WGS sequence"/>
</dbReference>
<dbReference type="PANTHER" id="PTHR43553">
    <property type="entry name" value="HEAVY METAL TRANSPORTER"/>
    <property type="match status" value="1"/>
</dbReference>
<organism evidence="5 6">
    <name type="scientific">Maribacter sedimenticola</name>
    <dbReference type="NCBI Taxonomy" id="228956"/>
    <lineage>
        <taxon>Bacteria</taxon>
        <taxon>Pseudomonadati</taxon>
        <taxon>Bacteroidota</taxon>
        <taxon>Flavobacteriia</taxon>
        <taxon>Flavobacteriales</taxon>
        <taxon>Flavobacteriaceae</taxon>
        <taxon>Maribacter</taxon>
    </lineage>
</organism>
<evidence type="ECO:0000256" key="2">
    <source>
        <dbReference type="ARBA" id="ARBA00022741"/>
    </source>
</evidence>
<protein>
    <submittedName>
        <fullName evidence="5">Molybdate transport system ATP-binding protein</fullName>
    </submittedName>
</protein>
<dbReference type="InterPro" id="IPR003593">
    <property type="entry name" value="AAA+_ATPase"/>
</dbReference>
<comment type="caution">
    <text evidence="5">The sequence shown here is derived from an EMBL/GenBank/DDBJ whole genome shotgun (WGS) entry which is preliminary data.</text>
</comment>
<reference evidence="5 6" key="1">
    <citation type="submission" date="2017-06" db="EMBL/GenBank/DDBJ databases">
        <authorList>
            <person name="Varghese N."/>
            <person name="Submissions S."/>
        </authorList>
    </citation>
    <scope>NUCLEOTIDE SEQUENCE [LARGE SCALE GENOMIC DNA]</scope>
    <source>
        <strain evidence="5 6">DSM 19840</strain>
    </source>
</reference>
<keyword evidence="6" id="KW-1185">Reference proteome</keyword>
<dbReference type="InterPro" id="IPR003439">
    <property type="entry name" value="ABC_transporter-like_ATP-bd"/>
</dbReference>
<evidence type="ECO:0000256" key="1">
    <source>
        <dbReference type="ARBA" id="ARBA00022448"/>
    </source>
</evidence>
<evidence type="ECO:0000259" key="4">
    <source>
        <dbReference type="PROSITE" id="PS50893"/>
    </source>
</evidence>
<dbReference type="PROSITE" id="PS50893">
    <property type="entry name" value="ABC_TRANSPORTER_2"/>
    <property type="match status" value="1"/>
</dbReference>
<keyword evidence="2" id="KW-0547">Nucleotide-binding</keyword>
<name>A0ABY1SE81_9FLAO</name>
<keyword evidence="3 5" id="KW-0067">ATP-binding</keyword>
<proteinExistence type="predicted"/>
<evidence type="ECO:0000313" key="6">
    <source>
        <dbReference type="Proteomes" id="UP000198337"/>
    </source>
</evidence>
<dbReference type="RefSeq" id="WP_089259574.1">
    <property type="nucleotide sequence ID" value="NZ_FZNV01000001.1"/>
</dbReference>